<sequence>MKPLKRIYIGSDTNLFAINAIVHRTAFMYLDVTVHSDTRGDREIKLPVRVNPDVPAELRMAGVSYGIYMPVLACHPASDTEFHIELGYTDVDAKHFDLYSQKCTHWAYMGLLPDVATSDVRDARYVAPLRVYEVPKPFNMPARYHHYRKYGASLRTDYLRTSALDSIDDETWAALLSKPDHGTSWSQFLNSVTNGRLTPHDDLSECLVDIDQEFMPENVIKRLRLAQLERRLRG</sequence>
<reference evidence="1 2" key="1">
    <citation type="submission" date="2021-06" db="EMBL/GenBank/DDBJ databases">
        <title>Complete genome sequence of Erwinia phage pEa_SNUABM_03.</title>
        <authorList>
            <person name="Kim S.G."/>
            <person name="Park S.C."/>
        </authorList>
    </citation>
    <scope>NUCLEOTIDE SEQUENCE [LARGE SCALE GENOMIC DNA]</scope>
</reference>
<protein>
    <submittedName>
        <fullName evidence="1">Uncharacterized protein</fullName>
    </submittedName>
</protein>
<evidence type="ECO:0000313" key="1">
    <source>
        <dbReference type="EMBL" id="QZE56504.1"/>
    </source>
</evidence>
<proteinExistence type="predicted"/>
<dbReference type="EMBL" id="MZ443770">
    <property type="protein sequence ID" value="QZE56504.1"/>
    <property type="molecule type" value="Genomic_DNA"/>
</dbReference>
<organism evidence="1 2">
    <name type="scientific">Erwinia phage pEa_SNUABM_3</name>
    <dbReference type="NCBI Taxonomy" id="2869552"/>
    <lineage>
        <taxon>Viruses</taxon>
        <taxon>Duplodnaviria</taxon>
        <taxon>Heunggongvirae</taxon>
        <taxon>Uroviricota</taxon>
        <taxon>Caudoviricetes</taxon>
        <taxon>Alexandravirus</taxon>
        <taxon>Alexandravirus SNUABM3</taxon>
    </lineage>
</organism>
<evidence type="ECO:0000313" key="2">
    <source>
        <dbReference type="Proteomes" id="UP000827787"/>
    </source>
</evidence>
<keyword evidence="2" id="KW-1185">Reference proteome</keyword>
<dbReference type="Proteomes" id="UP000827787">
    <property type="component" value="Segment"/>
</dbReference>
<gene>
    <name evidence="1" type="ORF">pEaSNUABM3_00307</name>
</gene>
<name>A0AAE7XHQ9_9CAUD</name>
<accession>A0AAE7XHQ9</accession>